<reference evidence="1 2" key="1">
    <citation type="submission" date="2014-07" db="EMBL/GenBank/DDBJ databases">
        <authorList>
            <person name="McCorrison J."/>
            <person name="Sanka R."/>
            <person name="Torralba M."/>
            <person name="Gillis M."/>
            <person name="Haft D.H."/>
            <person name="Methe B."/>
            <person name="Sutton G."/>
            <person name="Nelson K.E."/>
        </authorList>
    </citation>
    <scope>NUCLEOTIDE SEQUENCE [LARGE SCALE GENOMIC DNA]</scope>
    <source>
        <strain evidence="1 2">S7-1-13</strain>
    </source>
</reference>
<comment type="caution">
    <text evidence="1">The sequence shown here is derived from an EMBL/GenBank/DDBJ whole genome shotgun (WGS) entry which is preliminary data.</text>
</comment>
<protein>
    <submittedName>
        <fullName evidence="1">Uncharacterized protein</fullName>
    </submittedName>
</protein>
<gene>
    <name evidence="1" type="ORF">HMPREF1630_07465</name>
</gene>
<dbReference type="SUPFAM" id="SSF56399">
    <property type="entry name" value="ADP-ribosylation"/>
    <property type="match status" value="1"/>
</dbReference>
<proteinExistence type="predicted"/>
<evidence type="ECO:0000313" key="2">
    <source>
        <dbReference type="Proteomes" id="UP000029579"/>
    </source>
</evidence>
<dbReference type="AlphaFoldDB" id="A0A095X029"/>
<organism evidence="1 2">
    <name type="scientific">Anaerococcus lactolyticus S7-1-13</name>
    <dbReference type="NCBI Taxonomy" id="1284686"/>
    <lineage>
        <taxon>Bacteria</taxon>
        <taxon>Bacillati</taxon>
        <taxon>Bacillota</taxon>
        <taxon>Tissierellia</taxon>
        <taxon>Tissierellales</taxon>
        <taxon>Peptoniphilaceae</taxon>
        <taxon>Anaerococcus</taxon>
    </lineage>
</organism>
<name>A0A095X029_9FIRM</name>
<evidence type="ECO:0000313" key="1">
    <source>
        <dbReference type="EMBL" id="KGF03410.1"/>
    </source>
</evidence>
<dbReference type="RefSeq" id="WP_037328428.1">
    <property type="nucleotide sequence ID" value="NZ_JRMW01000039.1"/>
</dbReference>
<dbReference type="OrthoDB" id="274805at2"/>
<sequence>MSYTEFLKIIGYHATSTFRAMNIKSRTDFKASESKEEWLGKGVYFWDELINAKWWSKVRKFYNHRRIFKCQLECNDIYFLDLDKTEDCTIYKNFINKFESYVDKLSYELKERSIDYKFKSEKEIRCFYLDAFKELNKIKMIGRSFDVEGGIGADDGIVLRRRQICVTDNYQSDVIKSMEIYYE</sequence>
<dbReference type="Proteomes" id="UP000029579">
    <property type="component" value="Unassembled WGS sequence"/>
</dbReference>
<dbReference type="EMBL" id="JRMW01000039">
    <property type="protein sequence ID" value="KGF03410.1"/>
    <property type="molecule type" value="Genomic_DNA"/>
</dbReference>
<accession>A0A095X029</accession>